<dbReference type="EMBL" id="FR824057">
    <property type="protein sequence ID" value="CCA15545.1"/>
    <property type="molecule type" value="Genomic_DNA"/>
</dbReference>
<proteinExistence type="predicted"/>
<reference evidence="1" key="2">
    <citation type="submission" date="2011-02" db="EMBL/GenBank/DDBJ databases">
        <authorList>
            <person name="MacLean D."/>
        </authorList>
    </citation>
    <scope>NUCLEOTIDE SEQUENCE</scope>
</reference>
<protein>
    <submittedName>
        <fullName evidence="1">AlNc14C12G1479 protein</fullName>
    </submittedName>
</protein>
<dbReference type="HOGENOM" id="CLU_1963650_0_0_1"/>
<evidence type="ECO:0000313" key="1">
    <source>
        <dbReference type="EMBL" id="CCA15545.1"/>
    </source>
</evidence>
<sequence length="128" mass="14457">MFFSSVQASTLEFTFVNAMIDNFIETPEYRPINLEHTAQMPPNSYLLVASLSEMNIYLGIPCDELDTKCCVHTRYNSKQKPNRQERYGSQHDADALVLNGYPNGIDIGDMGIIRTQTEGSHTGACRQY</sequence>
<reference evidence="1" key="1">
    <citation type="journal article" date="2011" name="PLoS Biol.">
        <title>Gene gain and loss during evolution of obligate parasitism in the white rust pathogen of Arabidopsis thaliana.</title>
        <authorList>
            <person name="Kemen E."/>
            <person name="Gardiner A."/>
            <person name="Schultz-Larsen T."/>
            <person name="Kemen A.C."/>
            <person name="Balmuth A.L."/>
            <person name="Robert-Seilaniantz A."/>
            <person name="Bailey K."/>
            <person name="Holub E."/>
            <person name="Studholme D.J."/>
            <person name="Maclean D."/>
            <person name="Jones J.D."/>
        </authorList>
    </citation>
    <scope>NUCLEOTIDE SEQUENCE</scope>
</reference>
<gene>
    <name evidence="1" type="primary">AlNc14C12G1479</name>
    <name evidence="1" type="ORF">ALNC14_016880</name>
</gene>
<name>F0W3A2_9STRA</name>
<accession>F0W3A2</accession>
<dbReference type="AlphaFoldDB" id="F0W3A2"/>
<organism evidence="1">
    <name type="scientific">Albugo laibachii Nc14</name>
    <dbReference type="NCBI Taxonomy" id="890382"/>
    <lineage>
        <taxon>Eukaryota</taxon>
        <taxon>Sar</taxon>
        <taxon>Stramenopiles</taxon>
        <taxon>Oomycota</taxon>
        <taxon>Peronosporomycetes</taxon>
        <taxon>Albuginales</taxon>
        <taxon>Albuginaceae</taxon>
        <taxon>Albugo</taxon>
    </lineage>
</organism>